<dbReference type="GO" id="GO:0006950">
    <property type="term" value="P:response to stress"/>
    <property type="evidence" value="ECO:0007669"/>
    <property type="project" value="TreeGrafter"/>
</dbReference>
<comment type="caution">
    <text evidence="3">The sequence shown here is derived from an EMBL/GenBank/DDBJ whole genome shotgun (WGS) entry which is preliminary data.</text>
</comment>
<reference evidence="3" key="1">
    <citation type="submission" date="2022-04" db="EMBL/GenBank/DDBJ databases">
        <title>Roseomonas acroporae sp. nov., isolated from coral Acropora digitifera.</title>
        <authorList>
            <person name="Sun H."/>
        </authorList>
    </citation>
    <scope>NUCLEOTIDE SEQUENCE</scope>
    <source>
        <strain evidence="3">NAR14</strain>
    </source>
</reference>
<dbReference type="EMBL" id="JALPRX010000148">
    <property type="protein sequence ID" value="MCK8787828.1"/>
    <property type="molecule type" value="Genomic_DNA"/>
</dbReference>
<keyword evidence="4" id="KW-1185">Reference proteome</keyword>
<feature type="region of interest" description="Disordered" evidence="1">
    <location>
        <begin position="1"/>
        <end position="23"/>
    </location>
</feature>
<evidence type="ECO:0000313" key="4">
    <source>
        <dbReference type="Proteomes" id="UP001139516"/>
    </source>
</evidence>
<dbReference type="SUPFAM" id="SSF46785">
    <property type="entry name" value="Winged helix' DNA-binding domain"/>
    <property type="match status" value="1"/>
</dbReference>
<dbReference type="Gene3D" id="1.10.10.10">
    <property type="entry name" value="Winged helix-like DNA-binding domain superfamily/Winged helix DNA-binding domain"/>
    <property type="match status" value="1"/>
</dbReference>
<dbReference type="InterPro" id="IPR039422">
    <property type="entry name" value="MarR/SlyA-like"/>
</dbReference>
<organism evidence="3 4">
    <name type="scientific">Roseomonas acroporae</name>
    <dbReference type="NCBI Taxonomy" id="2937791"/>
    <lineage>
        <taxon>Bacteria</taxon>
        <taxon>Pseudomonadati</taxon>
        <taxon>Pseudomonadota</taxon>
        <taxon>Alphaproteobacteria</taxon>
        <taxon>Acetobacterales</taxon>
        <taxon>Roseomonadaceae</taxon>
        <taxon>Roseomonas</taxon>
    </lineage>
</organism>
<dbReference type="InterPro" id="IPR036388">
    <property type="entry name" value="WH-like_DNA-bd_sf"/>
</dbReference>
<dbReference type="InterPro" id="IPR036390">
    <property type="entry name" value="WH_DNA-bd_sf"/>
</dbReference>
<evidence type="ECO:0000259" key="2">
    <source>
        <dbReference type="PROSITE" id="PS50995"/>
    </source>
</evidence>
<dbReference type="PANTHER" id="PTHR33164">
    <property type="entry name" value="TRANSCRIPTIONAL REGULATOR, MARR FAMILY"/>
    <property type="match status" value="1"/>
</dbReference>
<protein>
    <submittedName>
        <fullName evidence="3">MarR family transcriptional regulator</fullName>
    </submittedName>
</protein>
<dbReference type="AlphaFoldDB" id="A0A9X2BWI3"/>
<dbReference type="GO" id="GO:0003700">
    <property type="term" value="F:DNA-binding transcription factor activity"/>
    <property type="evidence" value="ECO:0007669"/>
    <property type="project" value="InterPro"/>
</dbReference>
<accession>A0A9X2BWI3</accession>
<dbReference type="InterPro" id="IPR000835">
    <property type="entry name" value="HTH_MarR-typ"/>
</dbReference>
<sequence>MNVIRTRPAGRRPRQAAEAAQATVAESVSSPELRELIARMPLWRRPGYLVRRLHQLHNALFFSECEGFDITPVQYGVLTTLSLLPGSDQNTLAQEVGLDRTNVADVLVRLERRGLVRRQRGEADRRTVLAWLTADGEALLKAMYAVMRRSQERLLAPLAPAEREQFLGMLLRLIDAHNQHGRAALGRAAE</sequence>
<dbReference type="Pfam" id="PF01047">
    <property type="entry name" value="MarR"/>
    <property type="match status" value="1"/>
</dbReference>
<evidence type="ECO:0000313" key="3">
    <source>
        <dbReference type="EMBL" id="MCK8787828.1"/>
    </source>
</evidence>
<proteinExistence type="predicted"/>
<dbReference type="SMART" id="SM00347">
    <property type="entry name" value="HTH_MARR"/>
    <property type="match status" value="1"/>
</dbReference>
<dbReference type="PROSITE" id="PS50995">
    <property type="entry name" value="HTH_MARR_2"/>
    <property type="match status" value="1"/>
</dbReference>
<feature type="domain" description="HTH marR-type" evidence="2">
    <location>
        <begin position="46"/>
        <end position="175"/>
    </location>
</feature>
<dbReference type="Proteomes" id="UP001139516">
    <property type="component" value="Unassembled WGS sequence"/>
</dbReference>
<gene>
    <name evidence="3" type="ORF">M0638_26080</name>
</gene>
<name>A0A9X2BWI3_9PROT</name>
<dbReference type="RefSeq" id="WP_248669875.1">
    <property type="nucleotide sequence ID" value="NZ_JALPRX010000148.1"/>
</dbReference>
<evidence type="ECO:0000256" key="1">
    <source>
        <dbReference type="SAM" id="MobiDB-lite"/>
    </source>
</evidence>
<dbReference type="PRINTS" id="PR00598">
    <property type="entry name" value="HTHMARR"/>
</dbReference>
<dbReference type="PANTHER" id="PTHR33164:SF95">
    <property type="entry name" value="TRANSCRIPTIONAL REGULATOR"/>
    <property type="match status" value="1"/>
</dbReference>